<reference evidence="3" key="3">
    <citation type="journal article" date="2016" name="Genome Announc.">
        <title>Revised genome sequence of the purple photosynthetic bacterium Blastochloris viridis.</title>
        <authorList>
            <person name="Liu L.N."/>
            <person name="Faulkner M."/>
            <person name="Liu X."/>
            <person name="Huang F."/>
            <person name="Darby A.C."/>
            <person name="Hall N."/>
        </authorList>
    </citation>
    <scope>NUCLEOTIDE SEQUENCE [LARGE SCALE GENOMIC DNA]</scope>
    <source>
        <strain evidence="3">ATCC 19567 / DSM 133 / F</strain>
    </source>
</reference>
<dbReference type="EMBL" id="AP014854">
    <property type="protein sequence ID" value="BAR98509.1"/>
    <property type="molecule type" value="Genomic_DNA"/>
</dbReference>
<evidence type="ECO:0000313" key="2">
    <source>
        <dbReference type="EMBL" id="CUU44148.1"/>
    </source>
</evidence>
<dbReference type="STRING" id="1079.BVIR_428"/>
<protein>
    <submittedName>
        <fullName evidence="1">N-acetylmuramoyl-L-alanine amidase</fullName>
    </submittedName>
</protein>
<evidence type="ECO:0000313" key="3">
    <source>
        <dbReference type="Proteomes" id="UP000065734"/>
    </source>
</evidence>
<name>A0A0H5BBM4_BLAVI</name>
<sequence length="281" mass="30439">MTIRRDHSRLREVAAIVAVVLCGATVGPAPLAAAQLPAIKAGPGNQVPACVTPAQLTRFLKTRHHDLDPRLQTIAQHYAQHGRALGLRWDYAFFQMVVETNWLRFFQANGRPGLVSPGQNNFAGIGATGRGQSGEAFADVSTGVLAHLQHVSMYAGEDVDQPVANRTRLVQGWGEIPNWAHRLRRPITFTDLTRKWSPHDRGYSDDIAAVAAQFFENHCTVRYARNDTADAADGTEVDEPAATEAPATAMMAPAVAATVTLSPDPAPTGSVRTSLFRKLMN</sequence>
<organism evidence="2 3">
    <name type="scientific">Blastochloris viridis</name>
    <name type="common">Rhodopseudomonas viridis</name>
    <dbReference type="NCBI Taxonomy" id="1079"/>
    <lineage>
        <taxon>Bacteria</taxon>
        <taxon>Pseudomonadati</taxon>
        <taxon>Pseudomonadota</taxon>
        <taxon>Alphaproteobacteria</taxon>
        <taxon>Hyphomicrobiales</taxon>
        <taxon>Blastochloridaceae</taxon>
        <taxon>Blastochloris</taxon>
    </lineage>
</organism>
<dbReference type="AlphaFoldDB" id="A0A0H5BBM4"/>
<dbReference type="RefSeq" id="WP_055036223.1">
    <property type="nucleotide sequence ID" value="NZ_AP014854.2"/>
</dbReference>
<accession>A0A0H5BBM4</accession>
<evidence type="ECO:0000313" key="1">
    <source>
        <dbReference type="EMBL" id="BAR98509.1"/>
    </source>
</evidence>
<dbReference type="Proteomes" id="UP000065734">
    <property type="component" value="Chromosome I"/>
</dbReference>
<keyword evidence="3" id="KW-1185">Reference proteome</keyword>
<dbReference type="OrthoDB" id="514320at2"/>
<gene>
    <name evidence="1" type="ORF">BV133_916</name>
    <name evidence="2" type="ORF">BVIRIDIS_31950</name>
</gene>
<reference evidence="2" key="2">
    <citation type="submission" date="2015-11" db="EMBL/GenBank/DDBJ databases">
        <authorList>
            <person name="Zhang Y."/>
            <person name="Guo Z."/>
        </authorList>
    </citation>
    <scope>NUCLEOTIDE SEQUENCE</scope>
    <source>
        <strain evidence="2">1</strain>
    </source>
</reference>
<dbReference type="EMBL" id="LN907867">
    <property type="protein sequence ID" value="CUU44148.1"/>
    <property type="molecule type" value="Genomic_DNA"/>
</dbReference>
<dbReference type="KEGG" id="bvr:BVIR_428"/>
<reference evidence="1" key="1">
    <citation type="journal article" date="2015" name="Genome Announc.">
        <title>Complete Genome Sequence of the Bacteriochlorophyll b-Producing Photosynthetic Bacterium Blastochloris viridis.</title>
        <authorList>
            <person name="Tsukatani Y."/>
            <person name="Hirose Y."/>
            <person name="Harada J."/>
            <person name="Misawa N."/>
            <person name="Mori K."/>
            <person name="Inoue K."/>
            <person name="Tamiaki H."/>
        </authorList>
    </citation>
    <scope>NUCLEOTIDE SEQUENCE [LARGE SCALE GENOMIC DNA]</scope>
    <source>
        <strain evidence="1">DSM 133</strain>
    </source>
</reference>
<proteinExistence type="predicted"/>